<evidence type="ECO:0000256" key="2">
    <source>
        <dbReference type="SAM" id="SignalP"/>
    </source>
</evidence>
<reference evidence="4 5" key="1">
    <citation type="submission" date="2017-04" db="EMBL/GenBank/DDBJ databases">
        <authorList>
            <person name="Afonso C.L."/>
            <person name="Miller P.J."/>
            <person name="Scott M.A."/>
            <person name="Spackman E."/>
            <person name="Goraichik I."/>
            <person name="Dimitrov K.M."/>
            <person name="Suarez D.L."/>
            <person name="Swayne D.E."/>
        </authorList>
    </citation>
    <scope>NUCLEOTIDE SEQUENCE [LARGE SCALE GENOMIC DNA]</scope>
    <source>
        <strain evidence="4 5">DSM 43828</strain>
    </source>
</reference>
<dbReference type="SUPFAM" id="SSF53807">
    <property type="entry name" value="Helical backbone' metal receptor"/>
    <property type="match status" value="1"/>
</dbReference>
<dbReference type="Pfam" id="PF01497">
    <property type="entry name" value="Peripla_BP_2"/>
    <property type="match status" value="1"/>
</dbReference>
<accession>A0A1W2FVZ7</accession>
<keyword evidence="2" id="KW-0732">Signal</keyword>
<feature type="chain" id="PRO_5010726230" evidence="2">
    <location>
        <begin position="24"/>
        <end position="335"/>
    </location>
</feature>
<comment type="similarity">
    <text evidence="1">Belongs to the bacterial solute-binding protein 8 family.</text>
</comment>
<organism evidence="4 5">
    <name type="scientific">Kibdelosporangium aridum</name>
    <dbReference type="NCBI Taxonomy" id="2030"/>
    <lineage>
        <taxon>Bacteria</taxon>
        <taxon>Bacillati</taxon>
        <taxon>Actinomycetota</taxon>
        <taxon>Actinomycetes</taxon>
        <taxon>Pseudonocardiales</taxon>
        <taxon>Pseudonocardiaceae</taxon>
        <taxon>Kibdelosporangium</taxon>
    </lineage>
</organism>
<dbReference type="Proteomes" id="UP000192674">
    <property type="component" value="Unassembled WGS sequence"/>
</dbReference>
<evidence type="ECO:0000259" key="3">
    <source>
        <dbReference type="PROSITE" id="PS50983"/>
    </source>
</evidence>
<dbReference type="PROSITE" id="PS51257">
    <property type="entry name" value="PROKAR_LIPOPROTEIN"/>
    <property type="match status" value="1"/>
</dbReference>
<sequence length="335" mass="35510">MAPRLLAGLTGVVVSLLGITGCAQPTAPSSDPGAAAVTVTSCGQQLSFPAAPQRVVTLDQSSTETMLALGLADRLAGTANLKTKVAPEYQADYAKVQVLSPKLLTGEQLRAATPDFVVASFKAQYVADRVGTREELAKLGLPTFVSAVECPENNAPGTTPFDLLFSDYKAFGQIFRVEDRVTALIDKQRAAVTAAAETGKKVSGKPTVLWLYSTFNGVPYVAGGTGLPTEMSRLVGGNNAFDDVAEDWPEVSWERIAERNPDVIVVGDLSERGAPGDSAAEKITMMQAHPVMSQLKAVRENKIIKVPGIEMDPSVRSVNTLDLVAKGMRELGYAK</sequence>
<gene>
    <name evidence="4" type="ORF">SAMN05661093_09532</name>
</gene>
<feature type="domain" description="Fe/B12 periplasmic-binding" evidence="3">
    <location>
        <begin position="54"/>
        <end position="335"/>
    </location>
</feature>
<dbReference type="InterPro" id="IPR002491">
    <property type="entry name" value="ABC_transptr_periplasmic_BD"/>
</dbReference>
<keyword evidence="5" id="KW-1185">Reference proteome</keyword>
<dbReference type="RefSeq" id="WP_084433756.1">
    <property type="nucleotide sequence ID" value="NZ_FWXV01000012.1"/>
</dbReference>
<dbReference type="PROSITE" id="PS50983">
    <property type="entry name" value="FE_B12_PBP"/>
    <property type="match status" value="1"/>
</dbReference>
<evidence type="ECO:0000313" key="4">
    <source>
        <dbReference type="EMBL" id="SMD25954.1"/>
    </source>
</evidence>
<evidence type="ECO:0000256" key="1">
    <source>
        <dbReference type="ARBA" id="ARBA00008814"/>
    </source>
</evidence>
<dbReference type="PANTHER" id="PTHR30535:SF7">
    <property type="entry name" value="IRON(III) DICITRATE-BINDING PROTEIN"/>
    <property type="match status" value="1"/>
</dbReference>
<evidence type="ECO:0000313" key="5">
    <source>
        <dbReference type="Proteomes" id="UP000192674"/>
    </source>
</evidence>
<dbReference type="EMBL" id="FWXV01000012">
    <property type="protein sequence ID" value="SMD25954.1"/>
    <property type="molecule type" value="Genomic_DNA"/>
</dbReference>
<feature type="signal peptide" evidence="2">
    <location>
        <begin position="1"/>
        <end position="23"/>
    </location>
</feature>
<protein>
    <submittedName>
        <fullName evidence="4">Iron complex transport system substrate-binding protein</fullName>
    </submittedName>
</protein>
<dbReference type="OrthoDB" id="9797850at2"/>
<proteinExistence type="inferred from homology"/>
<name>A0A1W2FVZ7_KIBAR</name>
<dbReference type="InterPro" id="IPR050902">
    <property type="entry name" value="ABC_Transporter_SBP"/>
</dbReference>
<dbReference type="PANTHER" id="PTHR30535">
    <property type="entry name" value="VITAMIN B12-BINDING PROTEIN"/>
    <property type="match status" value="1"/>
</dbReference>
<dbReference type="AlphaFoldDB" id="A0A1W2FVZ7"/>
<dbReference type="Gene3D" id="3.40.50.1980">
    <property type="entry name" value="Nitrogenase molybdenum iron protein domain"/>
    <property type="match status" value="2"/>
</dbReference>